<evidence type="ECO:0000313" key="3">
    <source>
        <dbReference type="Proteomes" id="UP001465976"/>
    </source>
</evidence>
<name>A0ABR3EKM6_9AGAR</name>
<evidence type="ECO:0000313" key="2">
    <source>
        <dbReference type="EMBL" id="KAL0563444.1"/>
    </source>
</evidence>
<sequence length="211" mass="24041">MEVLSSRSPYLESLELRPTFGELGPHDNLGSHMLRAPTLRSLHYNRDTVDLPTHFHYLTDLRVSSSQPHHGLVDPQQAIEMLLRCSHSLRICALDMRLSRQPQVQNGLTVELPHLEQLIIRYKGVGFFNISLFLGSLAFYVLDPLLNKRRLLSEPISFLPSFLQRSQCDTTLRSLSLFIPVDEDIVISWLRLLPTLTTLRIVSDLYPVGSA</sequence>
<accession>A0ABR3EKM6</accession>
<comment type="caution">
    <text evidence="2">The sequence shown here is derived from an EMBL/GenBank/DDBJ whole genome shotgun (WGS) entry which is preliminary data.</text>
</comment>
<dbReference type="Proteomes" id="UP001465976">
    <property type="component" value="Unassembled WGS sequence"/>
</dbReference>
<proteinExistence type="predicted"/>
<feature type="transmembrane region" description="Helical" evidence="1">
    <location>
        <begin position="124"/>
        <end position="142"/>
    </location>
</feature>
<keyword evidence="3" id="KW-1185">Reference proteome</keyword>
<gene>
    <name evidence="2" type="ORF">V5O48_018624</name>
</gene>
<evidence type="ECO:0000256" key="1">
    <source>
        <dbReference type="SAM" id="Phobius"/>
    </source>
</evidence>
<reference evidence="2 3" key="1">
    <citation type="submission" date="2024-02" db="EMBL/GenBank/DDBJ databases">
        <title>A draft genome for the cacao thread blight pathogen Marasmius crinis-equi.</title>
        <authorList>
            <person name="Cohen S.P."/>
            <person name="Baruah I.K."/>
            <person name="Amoako-Attah I."/>
            <person name="Bukari Y."/>
            <person name="Meinhardt L.W."/>
            <person name="Bailey B.A."/>
        </authorList>
    </citation>
    <scope>NUCLEOTIDE SEQUENCE [LARGE SCALE GENOMIC DNA]</scope>
    <source>
        <strain evidence="2 3">GH-76</strain>
    </source>
</reference>
<keyword evidence="1" id="KW-0812">Transmembrane</keyword>
<keyword evidence="1" id="KW-0472">Membrane</keyword>
<keyword evidence="1" id="KW-1133">Transmembrane helix</keyword>
<organism evidence="2 3">
    <name type="scientific">Marasmius crinis-equi</name>
    <dbReference type="NCBI Taxonomy" id="585013"/>
    <lineage>
        <taxon>Eukaryota</taxon>
        <taxon>Fungi</taxon>
        <taxon>Dikarya</taxon>
        <taxon>Basidiomycota</taxon>
        <taxon>Agaricomycotina</taxon>
        <taxon>Agaricomycetes</taxon>
        <taxon>Agaricomycetidae</taxon>
        <taxon>Agaricales</taxon>
        <taxon>Marasmiineae</taxon>
        <taxon>Marasmiaceae</taxon>
        <taxon>Marasmius</taxon>
    </lineage>
</organism>
<protein>
    <submittedName>
        <fullName evidence="2">Uncharacterized protein</fullName>
    </submittedName>
</protein>
<dbReference type="EMBL" id="JBAHYK010003505">
    <property type="protein sequence ID" value="KAL0563444.1"/>
    <property type="molecule type" value="Genomic_DNA"/>
</dbReference>